<evidence type="ECO:0000256" key="2">
    <source>
        <dbReference type="ARBA" id="ARBA00008423"/>
    </source>
</evidence>
<evidence type="ECO:0000256" key="6">
    <source>
        <dbReference type="ARBA" id="ARBA00022833"/>
    </source>
</evidence>
<dbReference type="OrthoDB" id="438553at2759"/>
<feature type="compositionally biased region" description="Basic and acidic residues" evidence="8">
    <location>
        <begin position="594"/>
        <end position="604"/>
    </location>
</feature>
<evidence type="ECO:0000313" key="10">
    <source>
        <dbReference type="EMBL" id="KAF5355141.1"/>
    </source>
</evidence>
<feature type="compositionally biased region" description="Basic and acidic residues" evidence="8">
    <location>
        <begin position="125"/>
        <end position="134"/>
    </location>
</feature>
<proteinExistence type="inferred from homology"/>
<dbReference type="GO" id="GO:0005634">
    <property type="term" value="C:nucleus"/>
    <property type="evidence" value="ECO:0007669"/>
    <property type="project" value="UniProtKB-SubCell"/>
</dbReference>
<dbReference type="PANTHER" id="PTHR14738">
    <property type="entry name" value="ZINC FINGER CCCH DOMAIN-CONTAINING PROTEIN 14"/>
    <property type="match status" value="1"/>
</dbReference>
<dbReference type="Pfam" id="PF21803">
    <property type="entry name" value="Nab2-zf4"/>
    <property type="match status" value="1"/>
</dbReference>
<dbReference type="PANTHER" id="PTHR14738:SF29">
    <property type="entry name" value="ZINC FINGER CCCH DOMAIN-CONTAINING PROTEIN 14"/>
    <property type="match status" value="1"/>
</dbReference>
<feature type="compositionally biased region" description="Polar residues" evidence="8">
    <location>
        <begin position="135"/>
        <end position="145"/>
    </location>
</feature>
<comment type="subcellular location">
    <subcellularLocation>
        <location evidence="1">Nucleus</location>
    </subcellularLocation>
</comment>
<dbReference type="Gene3D" id="4.10.1000.30">
    <property type="match status" value="1"/>
</dbReference>
<evidence type="ECO:0000256" key="1">
    <source>
        <dbReference type="ARBA" id="ARBA00004123"/>
    </source>
</evidence>
<feature type="region of interest" description="Disordered" evidence="8">
    <location>
        <begin position="564"/>
        <end position="583"/>
    </location>
</feature>
<evidence type="ECO:0000256" key="5">
    <source>
        <dbReference type="ARBA" id="ARBA00022771"/>
    </source>
</evidence>
<sequence length="630" mass="66347">MPFGLTMGTERANALQQSIQDELTKRGYSPDADPVMAEYITIMVINNKSAAQITTELEDLIGSEYGQLDSSSHIAAQLTSESDPTFTDWLFTEAAKGATASEVPPQPQPQTPTAQPNEQSTTREPPPHTSRDVSNRSSNPRNGIYQQAVSQATSSNSSQKRSASARSPSPSHPNKSRRTDLPTGPRAMQREGGSGGNPRSLLDRMGGHAGPHKHQRDEIQARIDNITNNSSEPNMMMAGAFPGMPMGGMDMNAMAMANPLMLQDMFMSNMALMQQLSSQIGVLQGFTPPGFNMQGGGVPGDMGMFPGGQNNFNQGNRGRGGGRGGRGTGRGRGGSHAGVASSPKPQETVTAAPDTTISSQPLQASPPSFTTTASSSSPAPAVPTAAFAAPVAAPTPTPAAPQIPYAVPERPQSPTLCKFGLKCTNAHCRWSHPSPVATPESGVVLSNEACENGRNCKDKDCIKAHVSPATLNPSATPTPAPASVVQHSPSNSTPCRFGLACNRPNCMFSHPRPASSLHHSTPCRFGTACTRTNCPYQHPEGRVLPTAFHRGLSANGPMISVSTPETGSIGPSPHKSMTFNNPKAKLDKQMKELEERKVEAEKAIQEAQTAANANPKANGTDEPKPVATAA</sequence>
<dbReference type="GO" id="GO:0008270">
    <property type="term" value="F:zinc ion binding"/>
    <property type="evidence" value="ECO:0007669"/>
    <property type="project" value="UniProtKB-KW"/>
</dbReference>
<keyword evidence="11" id="KW-1185">Reference proteome</keyword>
<dbReference type="GO" id="GO:0043488">
    <property type="term" value="P:regulation of mRNA stability"/>
    <property type="evidence" value="ECO:0007669"/>
    <property type="project" value="InterPro"/>
</dbReference>
<organism evidence="10 11">
    <name type="scientific">Leucocoprinus leucothites</name>
    <dbReference type="NCBI Taxonomy" id="201217"/>
    <lineage>
        <taxon>Eukaryota</taxon>
        <taxon>Fungi</taxon>
        <taxon>Dikarya</taxon>
        <taxon>Basidiomycota</taxon>
        <taxon>Agaricomycotina</taxon>
        <taxon>Agaricomycetes</taxon>
        <taxon>Agaricomycetidae</taxon>
        <taxon>Agaricales</taxon>
        <taxon>Agaricineae</taxon>
        <taxon>Agaricaceae</taxon>
        <taxon>Leucocoprinus</taxon>
    </lineage>
</organism>
<evidence type="ECO:0000256" key="8">
    <source>
        <dbReference type="SAM" id="MobiDB-lite"/>
    </source>
</evidence>
<keyword evidence="6" id="KW-0862">Zinc</keyword>
<evidence type="ECO:0000256" key="7">
    <source>
        <dbReference type="ARBA" id="ARBA00023242"/>
    </source>
</evidence>
<dbReference type="Gene3D" id="4.10.1000.40">
    <property type="match status" value="1"/>
</dbReference>
<protein>
    <recommendedName>
        <fullName evidence="9">Nab2 type CCCH zinc finger 4 domain-containing protein</fullName>
    </recommendedName>
</protein>
<feature type="compositionally biased region" description="Polar residues" evidence="8">
    <location>
        <begin position="343"/>
        <end position="363"/>
    </location>
</feature>
<name>A0A8H5D9H8_9AGAR</name>
<feature type="compositionally biased region" description="Low complexity" evidence="8">
    <location>
        <begin position="307"/>
        <end position="316"/>
    </location>
</feature>
<feature type="compositionally biased region" description="Low complexity" evidence="8">
    <location>
        <begin position="146"/>
        <end position="169"/>
    </location>
</feature>
<evidence type="ECO:0000256" key="4">
    <source>
        <dbReference type="ARBA" id="ARBA00022737"/>
    </source>
</evidence>
<feature type="region of interest" description="Disordered" evidence="8">
    <location>
        <begin position="594"/>
        <end position="630"/>
    </location>
</feature>
<comment type="similarity">
    <text evidence="2">Belongs to the ZC3H14 family.</text>
</comment>
<dbReference type="Proteomes" id="UP000559027">
    <property type="component" value="Unassembled WGS sequence"/>
</dbReference>
<dbReference type="Pfam" id="PF14608">
    <property type="entry name" value="zf-CCCH_2"/>
    <property type="match status" value="3"/>
</dbReference>
<evidence type="ECO:0000256" key="3">
    <source>
        <dbReference type="ARBA" id="ARBA00022723"/>
    </source>
</evidence>
<keyword evidence="3" id="KW-0479">Metal-binding</keyword>
<dbReference type="EMBL" id="JAACJO010000008">
    <property type="protein sequence ID" value="KAF5355141.1"/>
    <property type="molecule type" value="Genomic_DNA"/>
</dbReference>
<feature type="compositionally biased region" description="Low complexity" evidence="8">
    <location>
        <begin position="365"/>
        <end position="381"/>
    </location>
</feature>
<feature type="region of interest" description="Disordered" evidence="8">
    <location>
        <begin position="98"/>
        <end position="216"/>
    </location>
</feature>
<gene>
    <name evidence="10" type="ORF">D9756_005454</name>
</gene>
<keyword evidence="5" id="KW-0863">Zinc-finger</keyword>
<evidence type="ECO:0000259" key="9">
    <source>
        <dbReference type="Pfam" id="PF21803"/>
    </source>
</evidence>
<keyword evidence="7" id="KW-0539">Nucleus</keyword>
<evidence type="ECO:0000313" key="11">
    <source>
        <dbReference type="Proteomes" id="UP000559027"/>
    </source>
</evidence>
<dbReference type="GO" id="GO:0008143">
    <property type="term" value="F:poly(A) binding"/>
    <property type="evidence" value="ECO:0007669"/>
    <property type="project" value="InterPro"/>
</dbReference>
<comment type="caution">
    <text evidence="10">The sequence shown here is derived from an EMBL/GenBank/DDBJ whole genome shotgun (WGS) entry which is preliminary data.</text>
</comment>
<dbReference type="GO" id="GO:0005737">
    <property type="term" value="C:cytoplasm"/>
    <property type="evidence" value="ECO:0007669"/>
    <property type="project" value="TreeGrafter"/>
</dbReference>
<feature type="region of interest" description="Disordered" evidence="8">
    <location>
        <begin position="304"/>
        <end position="381"/>
    </location>
</feature>
<dbReference type="InterPro" id="IPR049017">
    <property type="entry name" value="Nab2_Znf4"/>
</dbReference>
<feature type="domain" description="Nab2 type CCCH zinc finger 4" evidence="9">
    <location>
        <begin position="443"/>
        <end position="465"/>
    </location>
</feature>
<dbReference type="InterPro" id="IPR043094">
    <property type="entry name" value="Nab2/ZC3H14_N_sf"/>
</dbReference>
<dbReference type="Gene3D" id="1.10.340.40">
    <property type="entry name" value="Nuclear abundant poly(A) RNA-bind protein 2, N-terminal domain"/>
    <property type="match status" value="1"/>
</dbReference>
<dbReference type="InterPro" id="IPR040366">
    <property type="entry name" value="Nab2/ZC3H14"/>
</dbReference>
<accession>A0A8H5D9H8</accession>
<feature type="compositionally biased region" description="Polar residues" evidence="8">
    <location>
        <begin position="606"/>
        <end position="617"/>
    </location>
</feature>
<keyword evidence="4" id="KW-0677">Repeat</keyword>
<feature type="compositionally biased region" description="Gly residues" evidence="8">
    <location>
        <begin position="317"/>
        <end position="336"/>
    </location>
</feature>
<dbReference type="AlphaFoldDB" id="A0A8H5D9H8"/>
<reference evidence="10 11" key="1">
    <citation type="journal article" date="2020" name="ISME J.">
        <title>Uncovering the hidden diversity of litter-decomposition mechanisms in mushroom-forming fungi.</title>
        <authorList>
            <person name="Floudas D."/>
            <person name="Bentzer J."/>
            <person name="Ahren D."/>
            <person name="Johansson T."/>
            <person name="Persson P."/>
            <person name="Tunlid A."/>
        </authorList>
    </citation>
    <scope>NUCLEOTIDE SEQUENCE [LARGE SCALE GENOMIC DNA]</scope>
    <source>
        <strain evidence="10 11">CBS 146.42</strain>
    </source>
</reference>